<protein>
    <recommendedName>
        <fullName evidence="4">Yip1 domain-containing protein</fullName>
    </recommendedName>
</protein>
<evidence type="ECO:0000313" key="3">
    <source>
        <dbReference type="Proteomes" id="UP001236663"/>
    </source>
</evidence>
<dbReference type="EMBL" id="JAUFQS010000010">
    <property type="protein sequence ID" value="MDN3688605.1"/>
    <property type="molecule type" value="Genomic_DNA"/>
</dbReference>
<feature type="transmembrane region" description="Helical" evidence="1">
    <location>
        <begin position="133"/>
        <end position="151"/>
    </location>
</feature>
<keyword evidence="1" id="KW-0472">Membrane</keyword>
<keyword evidence="3" id="KW-1185">Reference proteome</keyword>
<reference evidence="3" key="1">
    <citation type="journal article" date="2019" name="Int. J. Syst. Evol. Microbiol.">
        <title>The Global Catalogue of Microorganisms (GCM) 10K type strain sequencing project: providing services to taxonomists for standard genome sequencing and annotation.</title>
        <authorList>
            <consortium name="The Broad Institute Genomics Platform"/>
            <consortium name="The Broad Institute Genome Sequencing Center for Infectious Disease"/>
            <person name="Wu L."/>
            <person name="Ma J."/>
        </authorList>
    </citation>
    <scope>NUCLEOTIDE SEQUENCE [LARGE SCALE GENOMIC DNA]</scope>
    <source>
        <strain evidence="3">CECT 7706</strain>
    </source>
</reference>
<name>A0ABT8CA12_9BACT</name>
<sequence length="179" mass="20201">MKKHLPYIILFTLSILFYWISSRSYALQSGELESLELFRLFRGISNLIALFVPLMLLVFYILTSGLMFTLLDEKINPKKLAFAITTSFIPIILNCLIYLLVLDGIEDGGTLSEIFHQPSFLGLGLSDMEELSYIFWLGFYLFFAILLGHEFEVGLGKAIAISCTPTLLVVLGKWAIGVF</sequence>
<feature type="transmembrane region" description="Helical" evidence="1">
    <location>
        <begin position="7"/>
        <end position="27"/>
    </location>
</feature>
<evidence type="ECO:0008006" key="4">
    <source>
        <dbReference type="Google" id="ProtNLM"/>
    </source>
</evidence>
<dbReference type="Proteomes" id="UP001236663">
    <property type="component" value="Unassembled WGS sequence"/>
</dbReference>
<feature type="transmembrane region" description="Helical" evidence="1">
    <location>
        <begin position="158"/>
        <end position="176"/>
    </location>
</feature>
<gene>
    <name evidence="2" type="ORF">QWZ15_12250</name>
</gene>
<organism evidence="2 3">
    <name type="scientific">Cyclobacterium jeungdonense</name>
    <dbReference type="NCBI Taxonomy" id="708087"/>
    <lineage>
        <taxon>Bacteria</taxon>
        <taxon>Pseudomonadati</taxon>
        <taxon>Bacteroidota</taxon>
        <taxon>Cytophagia</taxon>
        <taxon>Cytophagales</taxon>
        <taxon>Cyclobacteriaceae</taxon>
        <taxon>Cyclobacterium</taxon>
    </lineage>
</organism>
<proteinExistence type="predicted"/>
<keyword evidence="1" id="KW-1133">Transmembrane helix</keyword>
<comment type="caution">
    <text evidence="2">The sequence shown here is derived from an EMBL/GenBank/DDBJ whole genome shotgun (WGS) entry which is preliminary data.</text>
</comment>
<evidence type="ECO:0000313" key="2">
    <source>
        <dbReference type="EMBL" id="MDN3688605.1"/>
    </source>
</evidence>
<evidence type="ECO:0000256" key="1">
    <source>
        <dbReference type="SAM" id="Phobius"/>
    </source>
</evidence>
<dbReference type="RefSeq" id="WP_163386715.1">
    <property type="nucleotide sequence ID" value="NZ_JAUFQS010000010.1"/>
</dbReference>
<accession>A0ABT8CA12</accession>
<feature type="transmembrane region" description="Helical" evidence="1">
    <location>
        <begin position="80"/>
        <end position="101"/>
    </location>
</feature>
<feature type="transmembrane region" description="Helical" evidence="1">
    <location>
        <begin position="47"/>
        <end position="68"/>
    </location>
</feature>
<keyword evidence="1" id="KW-0812">Transmembrane</keyword>